<dbReference type="NCBIfam" id="TIGR00043">
    <property type="entry name" value="rRNA maturation RNase YbeY"/>
    <property type="match status" value="1"/>
</dbReference>
<evidence type="ECO:0000256" key="6">
    <source>
        <dbReference type="ARBA" id="ARBA00022801"/>
    </source>
</evidence>
<keyword evidence="3 8" id="KW-0540">Nuclease</keyword>
<feature type="binding site" evidence="8">
    <location>
        <position position="129"/>
    </location>
    <ligand>
        <name>Zn(2+)</name>
        <dbReference type="ChEBI" id="CHEBI:29105"/>
        <note>catalytic</note>
    </ligand>
</feature>
<keyword evidence="2 8" id="KW-0690">Ribosome biogenesis</keyword>
<dbReference type="Pfam" id="PF02130">
    <property type="entry name" value="YbeY"/>
    <property type="match status" value="1"/>
</dbReference>
<dbReference type="PROSITE" id="PS01306">
    <property type="entry name" value="UPF0054"/>
    <property type="match status" value="1"/>
</dbReference>
<comment type="similarity">
    <text evidence="1 8">Belongs to the endoribonuclease YbeY family.</text>
</comment>
<evidence type="ECO:0000256" key="4">
    <source>
        <dbReference type="ARBA" id="ARBA00022723"/>
    </source>
</evidence>
<comment type="caution">
    <text evidence="9">The sequence shown here is derived from an EMBL/GenBank/DDBJ whole genome shotgun (WGS) entry which is preliminary data.</text>
</comment>
<dbReference type="GO" id="GO:0004222">
    <property type="term" value="F:metalloendopeptidase activity"/>
    <property type="evidence" value="ECO:0007669"/>
    <property type="project" value="InterPro"/>
</dbReference>
<proteinExistence type="inferred from homology"/>
<dbReference type="PANTHER" id="PTHR46986:SF1">
    <property type="entry name" value="ENDORIBONUCLEASE YBEY, CHLOROPLASTIC"/>
    <property type="match status" value="1"/>
</dbReference>
<dbReference type="PANTHER" id="PTHR46986">
    <property type="entry name" value="ENDORIBONUCLEASE YBEY, CHLOROPLASTIC"/>
    <property type="match status" value="1"/>
</dbReference>
<dbReference type="GO" id="GO:0006364">
    <property type="term" value="P:rRNA processing"/>
    <property type="evidence" value="ECO:0007669"/>
    <property type="project" value="UniProtKB-UniRule"/>
</dbReference>
<dbReference type="HAMAP" id="MF_00009">
    <property type="entry name" value="Endoribonucl_YbeY"/>
    <property type="match status" value="1"/>
</dbReference>
<dbReference type="Proteomes" id="UP000194798">
    <property type="component" value="Unassembled WGS sequence"/>
</dbReference>
<dbReference type="InterPro" id="IPR023091">
    <property type="entry name" value="MetalPrtase_cat_dom_sf_prd"/>
</dbReference>
<dbReference type="OrthoDB" id="9807740at2"/>
<evidence type="ECO:0000313" key="9">
    <source>
        <dbReference type="EMBL" id="OUD13916.1"/>
    </source>
</evidence>
<dbReference type="GO" id="GO:0004521">
    <property type="term" value="F:RNA endonuclease activity"/>
    <property type="evidence" value="ECO:0007669"/>
    <property type="project" value="UniProtKB-UniRule"/>
</dbReference>
<dbReference type="RefSeq" id="WP_086487700.1">
    <property type="nucleotide sequence ID" value="NZ_MSLT01000012.1"/>
</dbReference>
<feature type="binding site" evidence="8">
    <location>
        <position position="123"/>
    </location>
    <ligand>
        <name>Zn(2+)</name>
        <dbReference type="ChEBI" id="CHEBI:29105"/>
        <note>catalytic</note>
    </ligand>
</feature>
<keyword evidence="8" id="KW-0963">Cytoplasm</keyword>
<evidence type="ECO:0000256" key="5">
    <source>
        <dbReference type="ARBA" id="ARBA00022759"/>
    </source>
</evidence>
<evidence type="ECO:0000256" key="8">
    <source>
        <dbReference type="HAMAP-Rule" id="MF_00009"/>
    </source>
</evidence>
<keyword evidence="7 8" id="KW-0862">Zinc</keyword>
<dbReference type="InterPro" id="IPR020549">
    <property type="entry name" value="YbeY_CS"/>
</dbReference>
<comment type="cofactor">
    <cofactor evidence="8">
        <name>Zn(2+)</name>
        <dbReference type="ChEBI" id="CHEBI:29105"/>
    </cofactor>
    <text evidence="8">Binds 1 zinc ion.</text>
</comment>
<keyword evidence="10" id="KW-1185">Reference proteome</keyword>
<evidence type="ECO:0000313" key="10">
    <source>
        <dbReference type="Proteomes" id="UP000194798"/>
    </source>
</evidence>
<evidence type="ECO:0000256" key="7">
    <source>
        <dbReference type="ARBA" id="ARBA00022833"/>
    </source>
</evidence>
<keyword evidence="6 8" id="KW-0378">Hydrolase</keyword>
<dbReference type="SUPFAM" id="SSF55486">
    <property type="entry name" value="Metalloproteases ('zincins'), catalytic domain"/>
    <property type="match status" value="1"/>
</dbReference>
<evidence type="ECO:0000256" key="1">
    <source>
        <dbReference type="ARBA" id="ARBA00010875"/>
    </source>
</evidence>
<evidence type="ECO:0000256" key="2">
    <source>
        <dbReference type="ARBA" id="ARBA00022517"/>
    </source>
</evidence>
<dbReference type="EC" id="3.1.-.-" evidence="8"/>
<keyword evidence="8" id="KW-0698">rRNA processing</keyword>
<dbReference type="EMBL" id="MSLT01000012">
    <property type="protein sequence ID" value="OUD13916.1"/>
    <property type="molecule type" value="Genomic_DNA"/>
</dbReference>
<keyword evidence="5 8" id="KW-0255">Endonuclease</keyword>
<keyword evidence="4 8" id="KW-0479">Metal-binding</keyword>
<organism evidence="9 10">
    <name type="scientific">Thioflexithrix psekupsensis</name>
    <dbReference type="NCBI Taxonomy" id="1570016"/>
    <lineage>
        <taxon>Bacteria</taxon>
        <taxon>Pseudomonadati</taxon>
        <taxon>Pseudomonadota</taxon>
        <taxon>Gammaproteobacteria</taxon>
        <taxon>Thiotrichales</taxon>
        <taxon>Thioflexithrix</taxon>
    </lineage>
</organism>
<gene>
    <name evidence="8" type="primary">ybeY</name>
    <name evidence="9" type="ORF">TPSD3_06115</name>
</gene>
<sequence>MMSRQVPLQLDVQYESKANELPSRRQLQQWVLATLHAVGHVQPTELSLRIVDRAEGARLNQTWRQKTGATNVLSFPFENPPGLNLPLLGDIVICAPVVAEEAETQKKPITAHWAHLVIHGVLHLLGFDHTTEAEAQDMERLEIDILTTLHYPNPY</sequence>
<dbReference type="GO" id="GO:0008270">
    <property type="term" value="F:zinc ion binding"/>
    <property type="evidence" value="ECO:0007669"/>
    <property type="project" value="UniProtKB-UniRule"/>
</dbReference>
<feature type="binding site" evidence="8">
    <location>
        <position position="119"/>
    </location>
    <ligand>
        <name>Zn(2+)</name>
        <dbReference type="ChEBI" id="CHEBI:29105"/>
        <note>catalytic</note>
    </ligand>
</feature>
<comment type="subcellular location">
    <subcellularLocation>
        <location evidence="8">Cytoplasm</location>
    </subcellularLocation>
</comment>
<dbReference type="Gene3D" id="3.40.390.30">
    <property type="entry name" value="Metalloproteases ('zincins'), catalytic domain"/>
    <property type="match status" value="1"/>
</dbReference>
<name>A0A251X7E6_9GAMM</name>
<dbReference type="AlphaFoldDB" id="A0A251X7E6"/>
<protein>
    <recommendedName>
        <fullName evidence="8">Endoribonuclease YbeY</fullName>
        <ecNumber evidence="8">3.1.-.-</ecNumber>
    </recommendedName>
</protein>
<comment type="function">
    <text evidence="8">Single strand-specific metallo-endoribonuclease involved in late-stage 70S ribosome quality control and in maturation of the 3' terminus of the 16S rRNA.</text>
</comment>
<dbReference type="GO" id="GO:0005737">
    <property type="term" value="C:cytoplasm"/>
    <property type="evidence" value="ECO:0007669"/>
    <property type="project" value="UniProtKB-SubCell"/>
</dbReference>
<evidence type="ECO:0000256" key="3">
    <source>
        <dbReference type="ARBA" id="ARBA00022722"/>
    </source>
</evidence>
<accession>A0A251X7E6</accession>
<reference evidence="9 10" key="1">
    <citation type="submission" date="2016-12" db="EMBL/GenBank/DDBJ databases">
        <title>Thioflexothrix psekupsii D3 genome sequencing and assembly.</title>
        <authorList>
            <person name="Fomenkov A."/>
            <person name="Vincze T."/>
            <person name="Grabovich M."/>
            <person name="Anton B.P."/>
            <person name="Dubinina G."/>
            <person name="Orlova M."/>
            <person name="Belousova E."/>
            <person name="Roberts R.J."/>
        </authorList>
    </citation>
    <scope>NUCLEOTIDE SEQUENCE [LARGE SCALE GENOMIC DNA]</scope>
    <source>
        <strain evidence="9">D3</strain>
    </source>
</reference>
<dbReference type="InterPro" id="IPR002036">
    <property type="entry name" value="YbeY"/>
</dbReference>